<comment type="caution">
    <text evidence="1">The sequence shown here is derived from an EMBL/GenBank/DDBJ whole genome shotgun (WGS) entry which is preliminary data.</text>
</comment>
<keyword evidence="2" id="KW-1185">Reference proteome</keyword>
<name>A0ACB8ASW5_9AGAM</name>
<proteinExistence type="predicted"/>
<dbReference type="Proteomes" id="UP000790377">
    <property type="component" value="Unassembled WGS sequence"/>
</dbReference>
<accession>A0ACB8ASW5</accession>
<gene>
    <name evidence="1" type="ORF">BJ138DRAFT_1201944</name>
</gene>
<sequence>MITCLFCGKTVQDLNKHNREEHLSASSLIQRQPPKKAARPRAGQNAIETPAFTAPPENSFSQWVQSNPSMQMMQITADDIAEARNPRTDNPNTPTGALRNAMKYLIQDLIDGFSGLSDELNRSACGALVRSAAIYPSLIAYTFTHIKCCLDDSSLLDTLATNVAGWNTQGPLYCLLNYKSIRKTISDMLKQTNVEQHVCNASLIGTHYGARLDTVYIGALMAEVAATPAMAKHMFALRGGEAQAIIDLLQALTDVESPELDQWYKRRYLDALIRLSRKAGLYPESLLLKNVTILGHEPLYSGSFGAVYKGELHGRLAAIKRLKAGSGDLASLLREFAHEAIVWRHIRHPNCLPFYGVYRVDGDNCMVSPWMENASLNIYLVNNPDADRLQLIADIARGLHYLHTSQPTVVHGDLKGPNVLVTSAGRACLADFGLSMTSISQAVLPSSTELKAMGSLNYVAPELLEGDSETLAKLDQRRCDMYSFGCVCYEILVGKAPFQGMDRETIYRQKLVGNAPSRPKDQKYVDHGLDDDMWGFIVKFLHKIPESRATAEQAGKWLGTKTIGPRPADWDTTFLSELTSPAVGYPFTSTI</sequence>
<reference evidence="1" key="1">
    <citation type="journal article" date="2021" name="New Phytol.">
        <title>Evolutionary innovations through gain and loss of genes in the ectomycorrhizal Boletales.</title>
        <authorList>
            <person name="Wu G."/>
            <person name="Miyauchi S."/>
            <person name="Morin E."/>
            <person name="Kuo A."/>
            <person name="Drula E."/>
            <person name="Varga T."/>
            <person name="Kohler A."/>
            <person name="Feng B."/>
            <person name="Cao Y."/>
            <person name="Lipzen A."/>
            <person name="Daum C."/>
            <person name="Hundley H."/>
            <person name="Pangilinan J."/>
            <person name="Johnson J."/>
            <person name="Barry K."/>
            <person name="LaButti K."/>
            <person name="Ng V."/>
            <person name="Ahrendt S."/>
            <person name="Min B."/>
            <person name="Choi I.G."/>
            <person name="Park H."/>
            <person name="Plett J.M."/>
            <person name="Magnuson J."/>
            <person name="Spatafora J.W."/>
            <person name="Nagy L.G."/>
            <person name="Henrissat B."/>
            <person name="Grigoriev I.V."/>
            <person name="Yang Z.L."/>
            <person name="Xu J."/>
            <person name="Martin F.M."/>
        </authorList>
    </citation>
    <scope>NUCLEOTIDE SEQUENCE</scope>
    <source>
        <strain evidence="1">ATCC 28755</strain>
    </source>
</reference>
<dbReference type="EMBL" id="MU267590">
    <property type="protein sequence ID" value="KAH7916590.1"/>
    <property type="molecule type" value="Genomic_DNA"/>
</dbReference>
<evidence type="ECO:0000313" key="1">
    <source>
        <dbReference type="EMBL" id="KAH7916590.1"/>
    </source>
</evidence>
<organism evidence="1 2">
    <name type="scientific">Hygrophoropsis aurantiaca</name>
    <dbReference type="NCBI Taxonomy" id="72124"/>
    <lineage>
        <taxon>Eukaryota</taxon>
        <taxon>Fungi</taxon>
        <taxon>Dikarya</taxon>
        <taxon>Basidiomycota</taxon>
        <taxon>Agaricomycotina</taxon>
        <taxon>Agaricomycetes</taxon>
        <taxon>Agaricomycetidae</taxon>
        <taxon>Boletales</taxon>
        <taxon>Coniophorineae</taxon>
        <taxon>Hygrophoropsidaceae</taxon>
        <taxon>Hygrophoropsis</taxon>
    </lineage>
</organism>
<evidence type="ECO:0000313" key="2">
    <source>
        <dbReference type="Proteomes" id="UP000790377"/>
    </source>
</evidence>
<protein>
    <submittedName>
        <fullName evidence="1">Kinase-like domain-containing protein</fullName>
    </submittedName>
</protein>